<comment type="subcellular location">
    <subcellularLocation>
        <location evidence="1 9">Cell outer membrane</location>
        <topology evidence="1 9">Multi-pass membrane protein</topology>
    </subcellularLocation>
</comment>
<name>E1SW83_FERBD</name>
<feature type="domain" description="TonB-dependent receptor-like beta-barrel" evidence="13">
    <location>
        <begin position="384"/>
        <end position="909"/>
    </location>
</feature>
<dbReference type="KEGG" id="fbl:Fbal_1163"/>
<dbReference type="PANTHER" id="PTHR47234:SF2">
    <property type="entry name" value="TONB-DEPENDENT RECEPTOR"/>
    <property type="match status" value="1"/>
</dbReference>
<gene>
    <name evidence="15" type="ordered locus">Fbal_1163</name>
</gene>
<protein>
    <submittedName>
        <fullName evidence="15">TonB-dependent receptor</fullName>
    </submittedName>
</protein>
<keyword evidence="7 9" id="KW-0472">Membrane</keyword>
<evidence type="ECO:0000313" key="15">
    <source>
        <dbReference type="EMBL" id="ADN75372.1"/>
    </source>
</evidence>
<dbReference type="AlphaFoldDB" id="E1SW83"/>
<accession>E1SW83</accession>
<sequence>MHNNSVVSKAVRFALIVGASTAALTAPAVIAAETDEVERIEVTGSRIKRTDVESSSPVQVFTAEEIQEIGFTRVEDILNQLPQVEAAGNSFISNGSSGTATLDLRGLGANRTLVLVNGRRLQPGGIYTQSADVNQIPAAMIKRVEILTGGASTTYGADAVAGVVNFIMKDDFEGFEINAGASGYQHDNDNGYIQGLMDERNFEYPTGSDGIDGEAYNIDVVMGGAFDGGKGHVTAYASWRRNNELLQGQRDYSSCALNASGTACGGSANTPIPTFFIYDENFDTELFWTLDRNGNGFVEDFGERYNYAPINHFMRPDERFTLGAFANYEINDYVRPYLEVSYMNDVTAAQIAESGTFFNEGYVMDFDNELLSDLQKQQIQDGLGIGPDDQFIAYIGKRNVEGGPRMDSLEHNSFRIVMGADGDISDSWFYDASFQYGQTSSSSVYQNDFFGPRINQAIGAVGAEPCTGDCIPYEVFTLNGVTPEAAGQLTGTGVLNGIVTQMIANAYVSGEFDFALPTASTPIAAVVGTEWREIEFERISDEVFEQGLLLGQGGPTESLQGGYDVRELFAEVSVPLIEDVVAVESLILEAGWRWSDYSTSGSDTTYKFAFDWTIFDGYKARASYNRASRAPNVAELFAAQSVGLFDGADPCANNPDTGVPDATLEQCLRTGMTAAQYGNVSASPASQYNQFAGGNPELKPETADTYTIGLVAQPFDSLNFTVDYWNIEMEDVIGTVGAQTIIDSCVENGEFCENINRNQSGSLWIGEEGYVINLSDNVGGRKWEGVDVSANYLQELLGGNFNMTLAGSYSLTKEYQPLAGKPELNYDCSGVVSVQCFAQPEWRHTLSVSYDMDSWWTATARWRYYGSVDYDGETDTLAADGIASQSYFDLVGGFTLGDNYAFRVGVNNVLDKEPPMVGGTLSSNANTVAGFYDTLGRYLFANVTLKF</sequence>
<dbReference type="EMBL" id="CP002209">
    <property type="protein sequence ID" value="ADN75372.1"/>
    <property type="molecule type" value="Genomic_DNA"/>
</dbReference>
<dbReference type="InterPro" id="IPR010917">
    <property type="entry name" value="TonB_rcpt_CS"/>
</dbReference>
<evidence type="ECO:0000256" key="9">
    <source>
        <dbReference type="PROSITE-ProRule" id="PRU01360"/>
    </source>
</evidence>
<dbReference type="PROSITE" id="PS52016">
    <property type="entry name" value="TONB_DEPENDENT_REC_3"/>
    <property type="match status" value="1"/>
</dbReference>
<keyword evidence="6 11" id="KW-0798">TonB box</keyword>
<evidence type="ECO:0000256" key="4">
    <source>
        <dbReference type="ARBA" id="ARBA00022692"/>
    </source>
</evidence>
<keyword evidence="8 9" id="KW-0998">Cell outer membrane</keyword>
<evidence type="ECO:0000259" key="14">
    <source>
        <dbReference type="Pfam" id="PF07715"/>
    </source>
</evidence>
<feature type="short sequence motif" description="TonB C-terminal box" evidence="10">
    <location>
        <begin position="930"/>
        <end position="947"/>
    </location>
</feature>
<dbReference type="HOGENOM" id="CLU_010745_0_0_6"/>
<dbReference type="CDD" id="cd01347">
    <property type="entry name" value="ligand_gated_channel"/>
    <property type="match status" value="1"/>
</dbReference>
<evidence type="ECO:0000256" key="5">
    <source>
        <dbReference type="ARBA" id="ARBA00022729"/>
    </source>
</evidence>
<evidence type="ECO:0000256" key="6">
    <source>
        <dbReference type="ARBA" id="ARBA00023077"/>
    </source>
</evidence>
<evidence type="ECO:0000256" key="7">
    <source>
        <dbReference type="ARBA" id="ARBA00023136"/>
    </source>
</evidence>
<dbReference type="eggNOG" id="COG4771">
    <property type="taxonomic scope" value="Bacteria"/>
</dbReference>
<dbReference type="PROSITE" id="PS01156">
    <property type="entry name" value="TONB_DEPENDENT_REC_2"/>
    <property type="match status" value="1"/>
</dbReference>
<dbReference type="GO" id="GO:0009279">
    <property type="term" value="C:cell outer membrane"/>
    <property type="evidence" value="ECO:0007669"/>
    <property type="project" value="UniProtKB-SubCell"/>
</dbReference>
<organism evidence="15 16">
    <name type="scientific">Ferrimonas balearica (strain DSM 9799 / CCM 4581 / KCTC 23876 / PAT)</name>
    <dbReference type="NCBI Taxonomy" id="550540"/>
    <lineage>
        <taxon>Bacteria</taxon>
        <taxon>Pseudomonadati</taxon>
        <taxon>Pseudomonadota</taxon>
        <taxon>Gammaproteobacteria</taxon>
        <taxon>Alteromonadales</taxon>
        <taxon>Ferrimonadaceae</taxon>
        <taxon>Ferrimonas</taxon>
    </lineage>
</organism>
<reference evidence="15 16" key="1">
    <citation type="journal article" date="2010" name="Stand. Genomic Sci.">
        <title>Complete genome sequence of Ferrimonas balearica type strain (PAT).</title>
        <authorList>
            <person name="Nolan M."/>
            <person name="Sikorski J."/>
            <person name="Davenport K."/>
            <person name="Lucas S."/>
            <person name="Glavina Del Rio T."/>
            <person name="Tice H."/>
            <person name="Cheng J."/>
            <person name="Goodwin L."/>
            <person name="Pitluck S."/>
            <person name="Liolios K."/>
            <person name="Ivanova N."/>
            <person name="Mavromatis K."/>
            <person name="Ovchinnikova G."/>
            <person name="Pati A."/>
            <person name="Chen A."/>
            <person name="Palaniappan K."/>
            <person name="Land M."/>
            <person name="Hauser L."/>
            <person name="Chang Y."/>
            <person name="Jeffries C."/>
            <person name="Tapia R."/>
            <person name="Brettin T."/>
            <person name="Detter J."/>
            <person name="Han C."/>
            <person name="Yasawong M."/>
            <person name="Rohde M."/>
            <person name="Tindall B."/>
            <person name="Goker M."/>
            <person name="Woyke T."/>
            <person name="Bristow J."/>
            <person name="Eisen J."/>
            <person name="Markowitz V."/>
            <person name="Hugenholtz P."/>
            <person name="Kyrpides N."/>
            <person name="Klenk H."/>
            <person name="Lapidus A."/>
        </authorList>
    </citation>
    <scope>NUCLEOTIDE SEQUENCE [LARGE SCALE GENOMIC DNA]</scope>
    <source>
        <strain evidence="16">DSM 9799 / CCM 4581 / KCTC 23876 / PAT</strain>
    </source>
</reference>
<dbReference type="InterPro" id="IPR039426">
    <property type="entry name" value="TonB-dep_rcpt-like"/>
</dbReference>
<dbReference type="Pfam" id="PF00593">
    <property type="entry name" value="TonB_dep_Rec_b-barrel"/>
    <property type="match status" value="1"/>
</dbReference>
<dbReference type="Gene3D" id="2.170.130.10">
    <property type="entry name" value="TonB-dependent receptor, plug domain"/>
    <property type="match status" value="1"/>
</dbReference>
<dbReference type="PANTHER" id="PTHR47234">
    <property type="match status" value="1"/>
</dbReference>
<keyword evidence="2 9" id="KW-0813">Transport</keyword>
<evidence type="ECO:0000313" key="16">
    <source>
        <dbReference type="Proteomes" id="UP000006683"/>
    </source>
</evidence>
<dbReference type="eggNOG" id="COG4206">
    <property type="taxonomic scope" value="Bacteria"/>
</dbReference>
<evidence type="ECO:0000259" key="13">
    <source>
        <dbReference type="Pfam" id="PF00593"/>
    </source>
</evidence>
<dbReference type="SUPFAM" id="SSF56935">
    <property type="entry name" value="Porins"/>
    <property type="match status" value="1"/>
</dbReference>
<feature type="signal peptide" evidence="12">
    <location>
        <begin position="1"/>
        <end position="31"/>
    </location>
</feature>
<evidence type="ECO:0000256" key="11">
    <source>
        <dbReference type="RuleBase" id="RU003357"/>
    </source>
</evidence>
<proteinExistence type="inferred from homology"/>
<dbReference type="OrthoDB" id="176248at2"/>
<evidence type="ECO:0000256" key="12">
    <source>
        <dbReference type="SAM" id="SignalP"/>
    </source>
</evidence>
<keyword evidence="16" id="KW-1185">Reference proteome</keyword>
<dbReference type="STRING" id="550540.Fbal_1163"/>
<evidence type="ECO:0000256" key="3">
    <source>
        <dbReference type="ARBA" id="ARBA00022452"/>
    </source>
</evidence>
<evidence type="ECO:0000256" key="10">
    <source>
        <dbReference type="PROSITE-ProRule" id="PRU10144"/>
    </source>
</evidence>
<dbReference type="InterPro" id="IPR000531">
    <property type="entry name" value="Beta-barrel_TonB"/>
</dbReference>
<feature type="domain" description="TonB-dependent receptor plug" evidence="14">
    <location>
        <begin position="53"/>
        <end position="163"/>
    </location>
</feature>
<keyword evidence="5 12" id="KW-0732">Signal</keyword>
<dbReference type="InterPro" id="IPR036942">
    <property type="entry name" value="Beta-barrel_TonB_sf"/>
</dbReference>
<comment type="similarity">
    <text evidence="9 11">Belongs to the TonB-dependent receptor family.</text>
</comment>
<dbReference type="InterPro" id="IPR012910">
    <property type="entry name" value="Plug_dom"/>
</dbReference>
<dbReference type="Pfam" id="PF07715">
    <property type="entry name" value="Plug"/>
    <property type="match status" value="1"/>
</dbReference>
<evidence type="ECO:0000256" key="8">
    <source>
        <dbReference type="ARBA" id="ARBA00023237"/>
    </source>
</evidence>
<dbReference type="Proteomes" id="UP000006683">
    <property type="component" value="Chromosome"/>
</dbReference>
<evidence type="ECO:0000256" key="1">
    <source>
        <dbReference type="ARBA" id="ARBA00004571"/>
    </source>
</evidence>
<keyword evidence="4 9" id="KW-0812">Transmembrane</keyword>
<feature type="chain" id="PRO_5003151751" evidence="12">
    <location>
        <begin position="32"/>
        <end position="947"/>
    </location>
</feature>
<keyword evidence="15" id="KW-0675">Receptor</keyword>
<evidence type="ECO:0000256" key="2">
    <source>
        <dbReference type="ARBA" id="ARBA00022448"/>
    </source>
</evidence>
<dbReference type="InterPro" id="IPR037066">
    <property type="entry name" value="Plug_dom_sf"/>
</dbReference>
<keyword evidence="3 9" id="KW-1134">Transmembrane beta strand</keyword>
<dbReference type="Gene3D" id="2.40.170.20">
    <property type="entry name" value="TonB-dependent receptor, beta-barrel domain"/>
    <property type="match status" value="1"/>
</dbReference>